<feature type="transmembrane region" description="Helical" evidence="1">
    <location>
        <begin position="49"/>
        <end position="68"/>
    </location>
</feature>
<gene>
    <name evidence="2" type="ORF">Pma05_81160</name>
</gene>
<dbReference type="EMBL" id="BONX01000074">
    <property type="protein sequence ID" value="GIH01544.1"/>
    <property type="molecule type" value="Genomic_DNA"/>
</dbReference>
<proteinExistence type="predicted"/>
<sequence>MNHTTTLPHADRRRSGQGAGIGGHALARWPSIVGLLTLLASTAGGLDSHLAAMIIILAAMCYLATAALGSRRSTWVMVAVGTLAVAGAEVTGLDPTTTLLVMGAGFAVFGFLRGTGVGRRELGLQTLGFIGFSAIALTAMMSGPALAAYLAAIAAIGHAVWDVIHYIRDKVVSRSLTEFCFVLDFGLGAALLLAAWNVIPR</sequence>
<dbReference type="Proteomes" id="UP000621500">
    <property type="component" value="Unassembled WGS sequence"/>
</dbReference>
<evidence type="ECO:0000313" key="3">
    <source>
        <dbReference type="Proteomes" id="UP000621500"/>
    </source>
</evidence>
<feature type="transmembrane region" description="Helical" evidence="1">
    <location>
        <begin position="146"/>
        <end position="167"/>
    </location>
</feature>
<feature type="transmembrane region" description="Helical" evidence="1">
    <location>
        <begin position="21"/>
        <end position="43"/>
    </location>
</feature>
<comment type="caution">
    <text evidence="2">The sequence shown here is derived from an EMBL/GenBank/DDBJ whole genome shotgun (WGS) entry which is preliminary data.</text>
</comment>
<keyword evidence="1" id="KW-1133">Transmembrane helix</keyword>
<evidence type="ECO:0000256" key="1">
    <source>
        <dbReference type="SAM" id="Phobius"/>
    </source>
</evidence>
<feature type="transmembrane region" description="Helical" evidence="1">
    <location>
        <begin position="99"/>
        <end position="115"/>
    </location>
</feature>
<evidence type="ECO:0000313" key="2">
    <source>
        <dbReference type="EMBL" id="GIH01544.1"/>
    </source>
</evidence>
<organism evidence="2 3">
    <name type="scientific">Plantactinospora mayteni</name>
    <dbReference type="NCBI Taxonomy" id="566021"/>
    <lineage>
        <taxon>Bacteria</taxon>
        <taxon>Bacillati</taxon>
        <taxon>Actinomycetota</taxon>
        <taxon>Actinomycetes</taxon>
        <taxon>Micromonosporales</taxon>
        <taxon>Micromonosporaceae</taxon>
        <taxon>Plantactinospora</taxon>
    </lineage>
</organism>
<feature type="transmembrane region" description="Helical" evidence="1">
    <location>
        <begin position="179"/>
        <end position="199"/>
    </location>
</feature>
<keyword evidence="3" id="KW-1185">Reference proteome</keyword>
<dbReference type="RefSeq" id="WP_203862792.1">
    <property type="nucleotide sequence ID" value="NZ_BAAAZQ010000042.1"/>
</dbReference>
<keyword evidence="1" id="KW-0472">Membrane</keyword>
<keyword evidence="1" id="KW-0812">Transmembrane</keyword>
<feature type="transmembrane region" description="Helical" evidence="1">
    <location>
        <begin position="75"/>
        <end position="93"/>
    </location>
</feature>
<feature type="transmembrane region" description="Helical" evidence="1">
    <location>
        <begin position="122"/>
        <end position="140"/>
    </location>
</feature>
<reference evidence="2 3" key="1">
    <citation type="submission" date="2021-01" db="EMBL/GenBank/DDBJ databases">
        <title>Whole genome shotgun sequence of Plantactinospora mayteni NBRC 109088.</title>
        <authorList>
            <person name="Komaki H."/>
            <person name="Tamura T."/>
        </authorList>
    </citation>
    <scope>NUCLEOTIDE SEQUENCE [LARGE SCALE GENOMIC DNA]</scope>
    <source>
        <strain evidence="2 3">NBRC 109088</strain>
    </source>
</reference>
<name>A0ABQ4F3Q2_9ACTN</name>
<protein>
    <submittedName>
        <fullName evidence="2">Uncharacterized protein</fullName>
    </submittedName>
</protein>
<accession>A0ABQ4F3Q2</accession>